<name>A0A6S7DGY1_9BURK</name>
<dbReference type="GO" id="GO:0016887">
    <property type="term" value="F:ATP hydrolysis activity"/>
    <property type="evidence" value="ECO:0007669"/>
    <property type="project" value="InterPro"/>
</dbReference>
<evidence type="ECO:0000313" key="3">
    <source>
        <dbReference type="Proteomes" id="UP000494115"/>
    </source>
</evidence>
<organism evidence="2 3">
    <name type="scientific">Pararobbsia alpina</name>
    <dbReference type="NCBI Taxonomy" id="621374"/>
    <lineage>
        <taxon>Bacteria</taxon>
        <taxon>Pseudomonadati</taxon>
        <taxon>Pseudomonadota</taxon>
        <taxon>Betaproteobacteria</taxon>
        <taxon>Burkholderiales</taxon>
        <taxon>Burkholderiaceae</taxon>
        <taxon>Pararobbsia</taxon>
    </lineage>
</organism>
<dbReference type="SUPFAM" id="SSF52540">
    <property type="entry name" value="P-loop containing nucleoside triphosphate hydrolases"/>
    <property type="match status" value="1"/>
</dbReference>
<sequence>MLHTDNVLLSTSGVTRRSGEGNRTLLSPTDFKLCEGDRVVIVGPAGSGKSVFMRTLALLDRLDGGVLAWRHAPVGRHDIPAFRRRVSYIAQRPAMNDGSVEDNLRYSVFPPRERSADFLGKRAGGLMVA</sequence>
<dbReference type="GO" id="GO:0005524">
    <property type="term" value="F:ATP binding"/>
    <property type="evidence" value="ECO:0007669"/>
    <property type="project" value="InterPro"/>
</dbReference>
<proteinExistence type="predicted"/>
<dbReference type="Proteomes" id="UP000494115">
    <property type="component" value="Unassembled WGS sequence"/>
</dbReference>
<feature type="domain" description="ABC transporter" evidence="1">
    <location>
        <begin position="27"/>
        <end position="111"/>
    </location>
</feature>
<dbReference type="Pfam" id="PF00005">
    <property type="entry name" value="ABC_tran"/>
    <property type="match status" value="1"/>
</dbReference>
<reference evidence="2 3" key="1">
    <citation type="submission" date="2020-04" db="EMBL/GenBank/DDBJ databases">
        <authorList>
            <person name="De Canck E."/>
        </authorList>
    </citation>
    <scope>NUCLEOTIDE SEQUENCE [LARGE SCALE GENOMIC DNA]</scope>
    <source>
        <strain evidence="2 3">LMG 28138</strain>
    </source>
</reference>
<protein>
    <recommendedName>
        <fullName evidence="1">ABC transporter domain-containing protein</fullName>
    </recommendedName>
</protein>
<evidence type="ECO:0000313" key="2">
    <source>
        <dbReference type="EMBL" id="CAB3806152.1"/>
    </source>
</evidence>
<dbReference type="CDD" id="cd00267">
    <property type="entry name" value="ABC_ATPase"/>
    <property type="match status" value="1"/>
</dbReference>
<evidence type="ECO:0000259" key="1">
    <source>
        <dbReference type="Pfam" id="PF00005"/>
    </source>
</evidence>
<accession>A0A6S7DGY1</accession>
<keyword evidence="3" id="KW-1185">Reference proteome</keyword>
<dbReference type="AlphaFoldDB" id="A0A6S7DGY1"/>
<dbReference type="InterPro" id="IPR003439">
    <property type="entry name" value="ABC_transporter-like_ATP-bd"/>
</dbReference>
<dbReference type="EMBL" id="CADIKM010000080">
    <property type="protein sequence ID" value="CAB3806152.1"/>
    <property type="molecule type" value="Genomic_DNA"/>
</dbReference>
<dbReference type="PANTHER" id="PTHR43423">
    <property type="entry name" value="ABC TRANSPORTER I FAMILY MEMBER 17"/>
    <property type="match status" value="1"/>
</dbReference>
<dbReference type="RefSeq" id="WP_175108273.1">
    <property type="nucleotide sequence ID" value="NZ_CADIKM010000080.1"/>
</dbReference>
<gene>
    <name evidence="2" type="ORF">LMG28138_05766</name>
</gene>
<dbReference type="InterPro" id="IPR027417">
    <property type="entry name" value="P-loop_NTPase"/>
</dbReference>
<dbReference type="PANTHER" id="PTHR43423:SF1">
    <property type="entry name" value="ABC TRANSPORTER I FAMILY MEMBER 17"/>
    <property type="match status" value="1"/>
</dbReference>
<dbReference type="Gene3D" id="3.40.50.300">
    <property type="entry name" value="P-loop containing nucleotide triphosphate hydrolases"/>
    <property type="match status" value="1"/>
</dbReference>